<dbReference type="Proteomes" id="UP001606305">
    <property type="component" value="Unassembled WGS sequence"/>
</dbReference>
<dbReference type="EMBL" id="JBIGIA010000009">
    <property type="protein sequence ID" value="MFG6457768.1"/>
    <property type="molecule type" value="Genomic_DNA"/>
</dbReference>
<organism evidence="2 3">
    <name type="scientific">Pelomonas nitida</name>
    <dbReference type="NCBI Taxonomy" id="3299027"/>
    <lineage>
        <taxon>Bacteria</taxon>
        <taxon>Pseudomonadati</taxon>
        <taxon>Pseudomonadota</taxon>
        <taxon>Betaproteobacteria</taxon>
        <taxon>Burkholderiales</taxon>
        <taxon>Sphaerotilaceae</taxon>
        <taxon>Roseateles</taxon>
    </lineage>
</organism>
<dbReference type="InterPro" id="IPR018673">
    <property type="entry name" value="DUF2141"/>
</dbReference>
<keyword evidence="3" id="KW-1185">Reference proteome</keyword>
<evidence type="ECO:0000256" key="1">
    <source>
        <dbReference type="SAM" id="SignalP"/>
    </source>
</evidence>
<dbReference type="Pfam" id="PF09912">
    <property type="entry name" value="DUF2141"/>
    <property type="match status" value="1"/>
</dbReference>
<dbReference type="RefSeq" id="WP_394488624.1">
    <property type="nucleotide sequence ID" value="NZ_JBIGIA010000009.1"/>
</dbReference>
<proteinExistence type="predicted"/>
<feature type="signal peptide" evidence="1">
    <location>
        <begin position="1"/>
        <end position="23"/>
    </location>
</feature>
<gene>
    <name evidence="2" type="ORF">ACG00X_13080</name>
</gene>
<comment type="caution">
    <text evidence="2">The sequence shown here is derived from an EMBL/GenBank/DDBJ whole genome shotgun (WGS) entry which is preliminary data.</text>
</comment>
<evidence type="ECO:0000313" key="2">
    <source>
        <dbReference type="EMBL" id="MFG6457768.1"/>
    </source>
</evidence>
<sequence>MTNAKPRPILLAACLLAPLLAQAGERQLDVQGLDASRVAGATLMVAAYRATDPWLGKPSWAQRFALAELKIERHADGDRVSLTLSGLPDALLSQPLALTVVQDANANGRLDRNAFGMPTEPYGFSNDATGSFGPPSFEAARFEWAAGQVVRLKLN</sequence>
<protein>
    <submittedName>
        <fullName evidence="2">DUF2141 domain-containing protein</fullName>
    </submittedName>
</protein>
<reference evidence="2 3" key="1">
    <citation type="submission" date="2024-09" db="EMBL/GenBank/DDBJ databases">
        <title>Novel species of the genus Pelomonas and Roseateles isolated from streams.</title>
        <authorList>
            <person name="Lu H."/>
        </authorList>
    </citation>
    <scope>NUCLEOTIDE SEQUENCE [LARGE SCALE GENOMIC DNA]</scope>
    <source>
        <strain evidence="2 3">BYS96W</strain>
    </source>
</reference>
<feature type="chain" id="PRO_5046166589" evidence="1">
    <location>
        <begin position="24"/>
        <end position="155"/>
    </location>
</feature>
<name>A0ABW7G776_9BURK</name>
<keyword evidence="1" id="KW-0732">Signal</keyword>
<accession>A0ABW7G776</accession>
<evidence type="ECO:0000313" key="3">
    <source>
        <dbReference type="Proteomes" id="UP001606305"/>
    </source>
</evidence>